<reference evidence="1" key="1">
    <citation type="journal article" date="2013" name="BMC Genomics">
        <title>Unscrambling butterfly oogenesis.</title>
        <authorList>
            <person name="Carter J.M."/>
            <person name="Baker S.C."/>
            <person name="Pink R."/>
            <person name="Carter D.R."/>
            <person name="Collins A."/>
            <person name="Tomlin J."/>
            <person name="Gibbs M."/>
            <person name="Breuker C.J."/>
        </authorList>
    </citation>
    <scope>NUCLEOTIDE SEQUENCE</scope>
    <source>
        <tissue evidence="1">Ovary</tissue>
    </source>
</reference>
<accession>S4NYZ2</accession>
<reference evidence="1" key="2">
    <citation type="submission" date="2013-05" db="EMBL/GenBank/DDBJ databases">
        <authorList>
            <person name="Carter J.-M."/>
            <person name="Baker S.C."/>
            <person name="Pink R."/>
            <person name="Carter D.R.F."/>
            <person name="Collins A."/>
            <person name="Tomlin J."/>
            <person name="Gibbs M."/>
            <person name="Breuker C.J."/>
        </authorList>
    </citation>
    <scope>NUCLEOTIDE SEQUENCE</scope>
    <source>
        <tissue evidence="1">Ovary</tissue>
    </source>
</reference>
<organism evidence="1">
    <name type="scientific">Pararge aegeria</name>
    <name type="common">speckled wood butterfly</name>
    <dbReference type="NCBI Taxonomy" id="116150"/>
    <lineage>
        <taxon>Eukaryota</taxon>
        <taxon>Metazoa</taxon>
        <taxon>Ecdysozoa</taxon>
        <taxon>Arthropoda</taxon>
        <taxon>Hexapoda</taxon>
        <taxon>Insecta</taxon>
        <taxon>Pterygota</taxon>
        <taxon>Neoptera</taxon>
        <taxon>Endopterygota</taxon>
        <taxon>Lepidoptera</taxon>
        <taxon>Glossata</taxon>
        <taxon>Ditrysia</taxon>
        <taxon>Papilionoidea</taxon>
        <taxon>Nymphalidae</taxon>
        <taxon>Satyrinae</taxon>
        <taxon>Satyrini</taxon>
        <taxon>Parargina</taxon>
        <taxon>Pararge</taxon>
    </lineage>
</organism>
<evidence type="ECO:0000313" key="1">
    <source>
        <dbReference type="EMBL" id="JAA80993.1"/>
    </source>
</evidence>
<sequence>MTIQIIIFEFIIAHIDRLYIIFIRLMYSTKHLVILQCATAYRLSESRNLPAYPITNVKFYFYTVSKHR</sequence>
<feature type="non-terminal residue" evidence="1">
    <location>
        <position position="68"/>
    </location>
</feature>
<dbReference type="EMBL" id="GAIX01011567">
    <property type="protein sequence ID" value="JAA80993.1"/>
    <property type="molecule type" value="Transcribed_RNA"/>
</dbReference>
<name>S4NYZ2_9NEOP</name>
<dbReference type="AlphaFoldDB" id="S4NYZ2"/>
<protein>
    <submittedName>
        <fullName evidence="1">Uncharacterized protein</fullName>
    </submittedName>
</protein>
<proteinExistence type="predicted"/>